<evidence type="ECO:0000313" key="3">
    <source>
        <dbReference type="Proteomes" id="UP000321570"/>
    </source>
</evidence>
<feature type="compositionally biased region" description="Polar residues" evidence="1">
    <location>
        <begin position="65"/>
        <end position="75"/>
    </location>
</feature>
<evidence type="ECO:0000256" key="1">
    <source>
        <dbReference type="SAM" id="MobiDB-lite"/>
    </source>
</evidence>
<dbReference type="EMBL" id="CABIJS010000699">
    <property type="protein sequence ID" value="VUZ56169.1"/>
    <property type="molecule type" value="Genomic_DNA"/>
</dbReference>
<keyword evidence="3" id="KW-1185">Reference proteome</keyword>
<evidence type="ECO:0000313" key="2">
    <source>
        <dbReference type="EMBL" id="VUZ56169.1"/>
    </source>
</evidence>
<gene>
    <name evidence="2" type="ORF">WMSIL1_LOCUS13862</name>
</gene>
<sequence length="103" mass="11062">MSEYDKACLRVVEAFKATLPNSLAGLNRESVTSLHRALVQASRLPSQTSLANETETVTTATAANQDPNRSSSSPNAGIYFARSPHSSRPPSPAEREELLGDPH</sequence>
<dbReference type="AlphaFoldDB" id="A0A564ZA00"/>
<dbReference type="Proteomes" id="UP000321570">
    <property type="component" value="Unassembled WGS sequence"/>
</dbReference>
<feature type="compositionally biased region" description="Basic and acidic residues" evidence="1">
    <location>
        <begin position="93"/>
        <end position="103"/>
    </location>
</feature>
<name>A0A564ZA00_HYMDI</name>
<proteinExistence type="predicted"/>
<organism evidence="2 3">
    <name type="scientific">Hymenolepis diminuta</name>
    <name type="common">Rat tapeworm</name>
    <dbReference type="NCBI Taxonomy" id="6216"/>
    <lineage>
        <taxon>Eukaryota</taxon>
        <taxon>Metazoa</taxon>
        <taxon>Spiralia</taxon>
        <taxon>Lophotrochozoa</taxon>
        <taxon>Platyhelminthes</taxon>
        <taxon>Cestoda</taxon>
        <taxon>Eucestoda</taxon>
        <taxon>Cyclophyllidea</taxon>
        <taxon>Hymenolepididae</taxon>
        <taxon>Hymenolepis</taxon>
    </lineage>
</organism>
<reference evidence="2 3" key="1">
    <citation type="submission" date="2019-07" db="EMBL/GenBank/DDBJ databases">
        <authorList>
            <person name="Jastrzebski P J."/>
            <person name="Paukszto L."/>
            <person name="Jastrzebski P J."/>
        </authorList>
    </citation>
    <scope>NUCLEOTIDE SEQUENCE [LARGE SCALE GENOMIC DNA]</scope>
    <source>
        <strain evidence="2 3">WMS-il1</strain>
    </source>
</reference>
<feature type="compositionally biased region" description="Low complexity" evidence="1">
    <location>
        <begin position="51"/>
        <end position="64"/>
    </location>
</feature>
<protein>
    <submittedName>
        <fullName evidence="2">Uncharacterized protein</fullName>
    </submittedName>
</protein>
<accession>A0A564ZA00</accession>
<feature type="region of interest" description="Disordered" evidence="1">
    <location>
        <begin position="41"/>
        <end position="103"/>
    </location>
</feature>